<evidence type="ECO:0000256" key="3">
    <source>
        <dbReference type="ARBA" id="ARBA00022605"/>
    </source>
</evidence>
<feature type="domain" description="Shikimate dehydrogenase substrate binding N-terminal" evidence="8">
    <location>
        <begin position="12"/>
        <end position="94"/>
    </location>
</feature>
<comment type="pathway">
    <text evidence="1 7">Metabolic intermediate biosynthesis; chorismate biosynthesis; chorismate from D-erythrose 4-phosphate and phosphoenolpyruvate: step 4/7.</text>
</comment>
<evidence type="ECO:0000259" key="8">
    <source>
        <dbReference type="Pfam" id="PF08501"/>
    </source>
</evidence>
<dbReference type="eggNOG" id="COG0169">
    <property type="taxonomic scope" value="Bacteria"/>
</dbReference>
<protein>
    <recommendedName>
        <fullName evidence="2 7">Shikimate dehydrogenase (NADP(+))</fullName>
        <shortName evidence="7">SDH</shortName>
        <ecNumber evidence="2 7">1.1.1.25</ecNumber>
    </recommendedName>
</protein>
<comment type="catalytic activity">
    <reaction evidence="7">
        <text>shikimate + NADP(+) = 3-dehydroshikimate + NADPH + H(+)</text>
        <dbReference type="Rhea" id="RHEA:17737"/>
        <dbReference type="ChEBI" id="CHEBI:15378"/>
        <dbReference type="ChEBI" id="CHEBI:16630"/>
        <dbReference type="ChEBI" id="CHEBI:36208"/>
        <dbReference type="ChEBI" id="CHEBI:57783"/>
        <dbReference type="ChEBI" id="CHEBI:58349"/>
        <dbReference type="EC" id="1.1.1.25"/>
    </reaction>
</comment>
<evidence type="ECO:0000259" key="9">
    <source>
        <dbReference type="Pfam" id="PF18317"/>
    </source>
</evidence>
<feature type="binding site" evidence="7">
    <location>
        <begin position="20"/>
        <end position="22"/>
    </location>
    <ligand>
        <name>shikimate</name>
        <dbReference type="ChEBI" id="CHEBI:36208"/>
    </ligand>
</feature>
<comment type="caution">
    <text evidence="7">Lacks conserved residue(s) required for the propagation of feature annotation.</text>
</comment>
<feature type="binding site" evidence="7">
    <location>
        <position position="232"/>
    </location>
    <ligand>
        <name>shikimate</name>
        <dbReference type="ChEBI" id="CHEBI:36208"/>
    </ligand>
</feature>
<accession>G5JQA5</accession>
<dbReference type="EMBL" id="AEUV02000002">
    <property type="protein sequence ID" value="EHI73735.1"/>
    <property type="molecule type" value="Genomic_DNA"/>
</dbReference>
<dbReference type="UniPathway" id="UPA00053">
    <property type="reaction ID" value="UER00087"/>
</dbReference>
<evidence type="ECO:0000256" key="4">
    <source>
        <dbReference type="ARBA" id="ARBA00022857"/>
    </source>
</evidence>
<feature type="binding site" evidence="7">
    <location>
        <position position="230"/>
    </location>
    <ligand>
        <name>NADP(+)</name>
        <dbReference type="ChEBI" id="CHEBI:58349"/>
    </ligand>
</feature>
<gene>
    <name evidence="7 10" type="primary">aroE</name>
    <name evidence="10" type="ORF">STRCR_1788</name>
</gene>
<feature type="binding site" evidence="7">
    <location>
        <position position="260"/>
    </location>
    <ligand>
        <name>shikimate</name>
        <dbReference type="ChEBI" id="CHEBI:36208"/>
    </ligand>
</feature>
<dbReference type="Gene3D" id="3.40.50.10860">
    <property type="entry name" value="Leucine Dehydrogenase, chain A, domain 1"/>
    <property type="match status" value="1"/>
</dbReference>
<dbReference type="InterPro" id="IPR041121">
    <property type="entry name" value="SDH_C"/>
</dbReference>
<dbReference type="AlphaFoldDB" id="G5JQA5"/>
<dbReference type="SUPFAM" id="SSF53223">
    <property type="entry name" value="Aminoacid dehydrogenase-like, N-terminal domain"/>
    <property type="match status" value="1"/>
</dbReference>
<dbReference type="OrthoDB" id="9792692at2"/>
<dbReference type="SUPFAM" id="SSF51735">
    <property type="entry name" value="NAD(P)-binding Rossmann-fold domains"/>
    <property type="match status" value="1"/>
</dbReference>
<organism evidence="10 11">
    <name type="scientific">Streptococcus criceti HS-6</name>
    <dbReference type="NCBI Taxonomy" id="873449"/>
    <lineage>
        <taxon>Bacteria</taxon>
        <taxon>Bacillati</taxon>
        <taxon>Bacillota</taxon>
        <taxon>Bacilli</taxon>
        <taxon>Lactobacillales</taxon>
        <taxon>Streptococcaceae</taxon>
        <taxon>Streptococcus</taxon>
    </lineage>
</organism>
<dbReference type="InterPro" id="IPR011342">
    <property type="entry name" value="Shikimate_DH"/>
</dbReference>
<comment type="subunit">
    <text evidence="7">Homodimer.</text>
</comment>
<dbReference type="InterPro" id="IPR036291">
    <property type="entry name" value="NAD(P)-bd_dom_sf"/>
</dbReference>
<keyword evidence="4 7" id="KW-0521">NADP</keyword>
<feature type="domain" description="SDH C-terminal" evidence="9">
    <location>
        <begin position="253"/>
        <end position="282"/>
    </location>
</feature>
<comment type="similarity">
    <text evidence="7">Belongs to the shikimate dehydrogenase family.</text>
</comment>
<feature type="binding site" evidence="7">
    <location>
        <begin position="132"/>
        <end position="136"/>
    </location>
    <ligand>
        <name>NADP(+)</name>
        <dbReference type="ChEBI" id="CHEBI:58349"/>
    </ligand>
</feature>
<dbReference type="InterPro" id="IPR046346">
    <property type="entry name" value="Aminoacid_DH-like_N_sf"/>
</dbReference>
<comment type="function">
    <text evidence="7">Involved in the biosynthesis of the chorismate, which leads to the biosynthesis of aromatic amino acids. Catalyzes the reversible NADPH linked reduction of 3-dehydroshikimate (DHSA) to yield shikimate (SA).</text>
</comment>
<evidence type="ECO:0000256" key="7">
    <source>
        <dbReference type="HAMAP-Rule" id="MF_00222"/>
    </source>
</evidence>
<dbReference type="NCBIfam" id="TIGR00507">
    <property type="entry name" value="aroE"/>
    <property type="match status" value="1"/>
</dbReference>
<dbReference type="Pfam" id="PF08501">
    <property type="entry name" value="Shikimate_dh_N"/>
    <property type="match status" value="1"/>
</dbReference>
<feature type="binding site" evidence="7">
    <location>
        <position position="67"/>
    </location>
    <ligand>
        <name>shikimate</name>
        <dbReference type="ChEBI" id="CHEBI:36208"/>
    </ligand>
</feature>
<sequence>MQIDGYTRMAAVVARPIKHSISPFIHNYAFDITGVNGVYVAWDIPEEDLQESVQNVRRYDMFGINISMPYKQVVIPFLDELDQAAQLIGAVNTVVNRQGHLVGYNTDGYGFFKALEKDDGLTIKDKTMTILGGGGAATSIIVQAALNGAKRINIFNQTQFLEETKAKAEKYAAATDVQLDVFPVEDQTLIQEKILESDLLVNATSVGMDGKSMVLADDTDLPAGLRVADTIYQPFETPFLKYARSKGLKASNGLGMLLYQAAKAFELWTEQVMPTDEIWRELEKRYDV</sequence>
<dbReference type="PANTHER" id="PTHR21089:SF1">
    <property type="entry name" value="BIFUNCTIONAL 3-DEHYDROQUINATE DEHYDRATASE_SHIKIMATE DEHYDROGENASE, CHLOROPLASTIC"/>
    <property type="match status" value="1"/>
</dbReference>
<feature type="binding site" evidence="7">
    <location>
        <position position="92"/>
    </location>
    <ligand>
        <name>shikimate</name>
        <dbReference type="ChEBI" id="CHEBI:36208"/>
    </ligand>
</feature>
<dbReference type="GO" id="GO:0004764">
    <property type="term" value="F:shikimate 3-dehydrogenase (NADP+) activity"/>
    <property type="evidence" value="ECO:0007669"/>
    <property type="project" value="UniProtKB-UniRule"/>
</dbReference>
<dbReference type="EC" id="1.1.1.25" evidence="2 7"/>
<evidence type="ECO:0000256" key="6">
    <source>
        <dbReference type="ARBA" id="ARBA00023141"/>
    </source>
</evidence>
<keyword evidence="11" id="KW-1185">Reference proteome</keyword>
<keyword evidence="6 7" id="KW-0057">Aromatic amino acid biosynthesis</keyword>
<feature type="active site" description="Proton acceptor" evidence="7">
    <location>
        <position position="71"/>
    </location>
</feature>
<comment type="caution">
    <text evidence="10">The sequence shown here is derived from an EMBL/GenBank/DDBJ whole genome shotgun (WGS) entry which is preliminary data.</text>
</comment>
<dbReference type="PANTHER" id="PTHR21089">
    <property type="entry name" value="SHIKIMATE DEHYDROGENASE"/>
    <property type="match status" value="1"/>
</dbReference>
<feature type="binding site" evidence="7">
    <location>
        <position position="253"/>
    </location>
    <ligand>
        <name>NADP(+)</name>
        <dbReference type="ChEBI" id="CHEBI:58349"/>
    </ligand>
</feature>
<evidence type="ECO:0000256" key="5">
    <source>
        <dbReference type="ARBA" id="ARBA00023002"/>
    </source>
</evidence>
<evidence type="ECO:0000313" key="11">
    <source>
        <dbReference type="Proteomes" id="UP000004322"/>
    </source>
</evidence>
<dbReference type="HAMAP" id="MF_00222">
    <property type="entry name" value="Shikimate_DH_AroE"/>
    <property type="match status" value="1"/>
</dbReference>
<dbReference type="CDD" id="cd01065">
    <property type="entry name" value="NAD_bind_Shikimate_DH"/>
    <property type="match status" value="1"/>
</dbReference>
<dbReference type="GO" id="GO:0009073">
    <property type="term" value="P:aromatic amino acid family biosynthetic process"/>
    <property type="evidence" value="ECO:0007669"/>
    <property type="project" value="UniProtKB-KW"/>
</dbReference>
<evidence type="ECO:0000256" key="2">
    <source>
        <dbReference type="ARBA" id="ARBA00012962"/>
    </source>
</evidence>
<dbReference type="NCBIfam" id="NF001315">
    <property type="entry name" value="PRK00258.2-4"/>
    <property type="match status" value="1"/>
</dbReference>
<name>G5JQA5_STRCG</name>
<dbReference type="GO" id="GO:0008652">
    <property type="term" value="P:amino acid biosynthetic process"/>
    <property type="evidence" value="ECO:0007669"/>
    <property type="project" value="UniProtKB-KW"/>
</dbReference>
<dbReference type="GO" id="GO:0019632">
    <property type="term" value="P:shikimate metabolic process"/>
    <property type="evidence" value="ECO:0007669"/>
    <property type="project" value="InterPro"/>
</dbReference>
<dbReference type="RefSeq" id="WP_004226081.1">
    <property type="nucleotide sequence ID" value="NZ_AEUV02000002.1"/>
</dbReference>
<dbReference type="GO" id="GO:0050661">
    <property type="term" value="F:NADP binding"/>
    <property type="evidence" value="ECO:0007669"/>
    <property type="project" value="InterPro"/>
</dbReference>
<dbReference type="Gene3D" id="3.40.50.720">
    <property type="entry name" value="NAD(P)-binding Rossmann-like Domain"/>
    <property type="match status" value="1"/>
</dbReference>
<evidence type="ECO:0000313" key="10">
    <source>
        <dbReference type="EMBL" id="EHI73735.1"/>
    </source>
</evidence>
<proteinExistence type="inferred from homology"/>
<dbReference type="InterPro" id="IPR022893">
    <property type="entry name" value="Shikimate_DH_fam"/>
</dbReference>
<dbReference type="InterPro" id="IPR013708">
    <property type="entry name" value="Shikimate_DH-bd_N"/>
</dbReference>
<feature type="binding site" evidence="7">
    <location>
        <position position="107"/>
    </location>
    <ligand>
        <name>shikimate</name>
        <dbReference type="ChEBI" id="CHEBI:36208"/>
    </ligand>
</feature>
<keyword evidence="5 7" id="KW-0560">Oxidoreductase</keyword>
<evidence type="ECO:0000256" key="1">
    <source>
        <dbReference type="ARBA" id="ARBA00004871"/>
    </source>
</evidence>
<dbReference type="Proteomes" id="UP000004322">
    <property type="component" value="Unassembled WGS sequence"/>
</dbReference>
<reference evidence="10" key="1">
    <citation type="submission" date="2011-07" db="EMBL/GenBank/DDBJ databases">
        <authorList>
            <person name="Stanhope M.J."/>
            <person name="Durkin A.S."/>
            <person name="Hostetler J."/>
            <person name="Kim M."/>
            <person name="Radune D."/>
            <person name="Singh I."/>
            <person name="Town C.D."/>
        </authorList>
    </citation>
    <scope>NUCLEOTIDE SEQUENCE [LARGE SCALE GENOMIC DNA]</scope>
    <source>
        <strain evidence="10">HS-6</strain>
    </source>
</reference>
<keyword evidence="3 7" id="KW-0028">Amino-acid biosynthesis</keyword>
<dbReference type="Pfam" id="PF18317">
    <property type="entry name" value="SDH_C"/>
    <property type="match status" value="1"/>
</dbReference>
<dbReference type="STRING" id="873449.STRCR_1788"/>
<dbReference type="GO" id="GO:0009423">
    <property type="term" value="P:chorismate biosynthetic process"/>
    <property type="evidence" value="ECO:0007669"/>
    <property type="project" value="UniProtKB-UniRule"/>
</dbReference>